<evidence type="ECO:0000313" key="4">
    <source>
        <dbReference type="Proteomes" id="UP000233767"/>
    </source>
</evidence>
<dbReference type="InterPro" id="IPR036388">
    <property type="entry name" value="WH-like_DNA-bd_sf"/>
</dbReference>
<protein>
    <submittedName>
        <fullName evidence="3">TPR repeat protein</fullName>
    </submittedName>
</protein>
<dbReference type="InterPro" id="IPR006597">
    <property type="entry name" value="Sel1-like"/>
</dbReference>
<dbReference type="SUPFAM" id="SSF48452">
    <property type="entry name" value="TPR-like"/>
    <property type="match status" value="1"/>
</dbReference>
<comment type="caution">
    <text evidence="3">The sequence shown here is derived from an EMBL/GenBank/DDBJ whole genome shotgun (WGS) entry which is preliminary data.</text>
</comment>
<dbReference type="InterPro" id="IPR011990">
    <property type="entry name" value="TPR-like_helical_dom_sf"/>
</dbReference>
<dbReference type="SUPFAM" id="SSF52540">
    <property type="entry name" value="P-loop containing nucleoside triphosphate hydrolases"/>
    <property type="match status" value="1"/>
</dbReference>
<dbReference type="SUPFAM" id="SSF81901">
    <property type="entry name" value="HCP-like"/>
    <property type="match status" value="1"/>
</dbReference>
<dbReference type="Proteomes" id="UP000275027">
    <property type="component" value="Unassembled WGS sequence"/>
</dbReference>
<evidence type="ECO:0000313" key="2">
    <source>
        <dbReference type="EMBL" id="PKW21089.1"/>
    </source>
</evidence>
<dbReference type="Pfam" id="PF13181">
    <property type="entry name" value="TPR_8"/>
    <property type="match status" value="3"/>
</dbReference>
<dbReference type="InterPro" id="IPR019734">
    <property type="entry name" value="TPR_rpt"/>
</dbReference>
<accession>A0A497UI91</accession>
<dbReference type="Gene3D" id="1.25.40.10">
    <property type="entry name" value="Tetratricopeptide repeat domain"/>
    <property type="match status" value="2"/>
</dbReference>
<dbReference type="Pfam" id="PF13432">
    <property type="entry name" value="TPR_16"/>
    <property type="match status" value="1"/>
</dbReference>
<dbReference type="EMBL" id="RCCB01000011">
    <property type="protein sequence ID" value="RLJ30272.1"/>
    <property type="molecule type" value="Genomic_DNA"/>
</dbReference>
<feature type="repeat" description="TPR" evidence="1">
    <location>
        <begin position="718"/>
        <end position="751"/>
    </location>
</feature>
<dbReference type="Proteomes" id="UP000233767">
    <property type="component" value="Unassembled WGS sequence"/>
</dbReference>
<dbReference type="PROSITE" id="PS50005">
    <property type="entry name" value="TPR"/>
    <property type="match status" value="2"/>
</dbReference>
<dbReference type="PANTHER" id="PTHR12558:SF13">
    <property type="entry name" value="CELL DIVISION CYCLE PROTEIN 27 HOMOLOG"/>
    <property type="match status" value="1"/>
</dbReference>
<dbReference type="Gene3D" id="1.10.10.10">
    <property type="entry name" value="Winged helix-like DNA-binding domain superfamily/Winged helix DNA-binding domain"/>
    <property type="match status" value="1"/>
</dbReference>
<dbReference type="SMART" id="SM00028">
    <property type="entry name" value="TPR"/>
    <property type="match status" value="6"/>
</dbReference>
<evidence type="ECO:0000256" key="1">
    <source>
        <dbReference type="PROSITE-ProRule" id="PRU00339"/>
    </source>
</evidence>
<evidence type="ECO:0000313" key="3">
    <source>
        <dbReference type="EMBL" id="RLJ30272.1"/>
    </source>
</evidence>
<sequence length="940" mass="109028">MLSIFNEKKIAKNFDDKKIVIIFDKKNIVIMENKDILLRNNTGNKPKSAIVDGFVIRTNEFDYIQSSLTNAIEDNKFSNYVIIGQRGAGKTTLLHRLNYAILDEEKLANKFLPIMFSEEQYNVSDLTNLWEAVAIGIEDNFYKENLSDSIDEIIDKETNYEISAFNLLDNFLKSKEKIAILFIENINFFLKKLNDTEKKRLKTILTSNTSFRIFGSSTSYNDGSIDFGDPFYKFFTLIQLDGLTQVDCEKLLIKIGQQYGEEEQIREIIDKYPGRVEALRRLTGGVPRTISYLFQIFLDNENGKAIKDLYLLIDTLTLLYKSELDQLSTQQQKVIDAIARKWDAISVKEITKRTRLESKNISSILSYLEKNQLIEKVPTTTKNHLYRIKERFMNIWYLMRFGRKHDKENVIWLVRFFDAWCDESELTKRLRRHIRNLKDGNYDAAAAIDMGNTFLSCENIPENLKEELISTTNSVLPDRLLKGAKTTKKDVLSDIKTLLKNRKYNEAVERLEAITSKDIDYYMLIISAYLMQGNQQKALDAAKAAWKLDSQDSSVSITLGLIYELYLHDPNKAIEFYEKSLALPHPHPYAANRLGILYAKNKDFDLAIKYHNQAVSKNFKNSLLDLGNLYAEMEDLEKAEKYFKDAVKAKIEKSNTALAEFYIKQKRRKDAETVLLNAVEAKEEESNINLGKFYLEQKKSDFKKAKEHFTLAIEKGEIDGYNQLGRLYMRLKETDKALSTYEEGVAHNDPESAHQLGHIFASQGKFEKSDEMFGKALELGDISVVGCWVHSIFKSKRTDKLTFALDLIEKFKPKETDTAIELLYAKILLWKGDVTKSIDIVKKHIIDLRNIHEDDDNRYREFAELVEFFLLLIAKKEYEVALDMFSESNAFQLKTMLKPIYYLLMDELKKDFPLEHLKAGKELTETINDLKKEVEYLRKK</sequence>
<reference evidence="2 4" key="1">
    <citation type="submission" date="2017-12" db="EMBL/GenBank/DDBJ databases">
        <title>Genomic Encyclopedia of Type Strains, Phase III (KMG-III): the genomes of soil and plant-associated and newly described type strains.</title>
        <authorList>
            <person name="Whitman W."/>
        </authorList>
    </citation>
    <scope>NUCLEOTIDE SEQUENCE [LARGE SCALE GENOMIC DNA]</scope>
    <source>
        <strain evidence="2 4">IP-10</strain>
    </source>
</reference>
<reference evidence="3 5" key="2">
    <citation type="submission" date="2018-10" db="EMBL/GenBank/DDBJ databases">
        <title>Genomic Encyclopedia of Archaeal and Bacterial Type Strains, Phase II (KMG-II): from individual species to whole genera.</title>
        <authorList>
            <person name="Goeker M."/>
        </authorList>
    </citation>
    <scope>NUCLEOTIDE SEQUENCE [LARGE SCALE GENOMIC DNA]</scope>
    <source>
        <strain evidence="3 5">DSM 21886</strain>
    </source>
</reference>
<proteinExistence type="predicted"/>
<keyword evidence="4" id="KW-1185">Reference proteome</keyword>
<dbReference type="AlphaFoldDB" id="A0A497UI91"/>
<dbReference type="Gene3D" id="3.40.50.300">
    <property type="entry name" value="P-loop containing nucleotide triphosphate hydrolases"/>
    <property type="match status" value="1"/>
</dbReference>
<dbReference type="InterPro" id="IPR036390">
    <property type="entry name" value="WH_DNA-bd_sf"/>
</dbReference>
<keyword evidence="1" id="KW-0802">TPR repeat</keyword>
<evidence type="ECO:0000313" key="5">
    <source>
        <dbReference type="Proteomes" id="UP000275027"/>
    </source>
</evidence>
<feature type="repeat" description="TPR" evidence="1">
    <location>
        <begin position="620"/>
        <end position="653"/>
    </location>
</feature>
<organism evidence="3 5">
    <name type="scientific">Flavobacterium lindanitolerans</name>
    <dbReference type="NCBI Taxonomy" id="428988"/>
    <lineage>
        <taxon>Bacteria</taxon>
        <taxon>Pseudomonadati</taxon>
        <taxon>Bacteroidota</taxon>
        <taxon>Flavobacteriia</taxon>
        <taxon>Flavobacteriales</taxon>
        <taxon>Flavobacteriaceae</taxon>
        <taxon>Flavobacterium</taxon>
    </lineage>
</organism>
<dbReference type="EMBL" id="PJND01000008">
    <property type="protein sequence ID" value="PKW21089.1"/>
    <property type="molecule type" value="Genomic_DNA"/>
</dbReference>
<dbReference type="InterPro" id="IPR027417">
    <property type="entry name" value="P-loop_NTPase"/>
</dbReference>
<dbReference type="SMART" id="SM00671">
    <property type="entry name" value="SEL1"/>
    <property type="match status" value="5"/>
</dbReference>
<dbReference type="PANTHER" id="PTHR12558">
    <property type="entry name" value="CELL DIVISION CYCLE 16,23,27"/>
    <property type="match status" value="1"/>
</dbReference>
<gene>
    <name evidence="2" type="ORF">B0G92_2372</name>
    <name evidence="3" type="ORF">CLV50_1678</name>
</gene>
<dbReference type="RefSeq" id="WP_143395027.1">
    <property type="nucleotide sequence ID" value="NZ_RCCB01000011.1"/>
</dbReference>
<name>A0A497UI91_9FLAO</name>
<dbReference type="SUPFAM" id="SSF46785">
    <property type="entry name" value="Winged helix' DNA-binding domain"/>
    <property type="match status" value="1"/>
</dbReference>